<proteinExistence type="predicted"/>
<sequence>MELFDVQITTDLGETIVIQVSASSPAEAEMTAISIVESGQAGTLGISVVDCFALK</sequence>
<dbReference type="RefSeq" id="WP_160119403.1">
    <property type="nucleotide sequence ID" value="NZ_BHWB01000005.1"/>
</dbReference>
<name>A0A401LUT1_9BACE</name>
<keyword evidence="2" id="KW-1185">Reference proteome</keyword>
<evidence type="ECO:0000313" key="2">
    <source>
        <dbReference type="Proteomes" id="UP000288079"/>
    </source>
</evidence>
<dbReference type="AlphaFoldDB" id="A0A401LUT1"/>
<accession>A0A401LUT1</accession>
<evidence type="ECO:0000313" key="1">
    <source>
        <dbReference type="EMBL" id="GCB35201.1"/>
    </source>
</evidence>
<dbReference type="EMBL" id="BHWB01000005">
    <property type="protein sequence ID" value="GCB35201.1"/>
    <property type="molecule type" value="Genomic_DNA"/>
</dbReference>
<dbReference type="Proteomes" id="UP000288079">
    <property type="component" value="Unassembled WGS sequence"/>
</dbReference>
<comment type="caution">
    <text evidence="1">The sequence shown here is derived from an EMBL/GenBank/DDBJ whole genome shotgun (WGS) entry which is preliminary data.</text>
</comment>
<reference evidence="1 2" key="1">
    <citation type="submission" date="2018-10" db="EMBL/GenBank/DDBJ databases">
        <title>Draft Genome Sequence of Bacteroides sp. KCTC 15687.</title>
        <authorList>
            <person name="Yu S.Y."/>
            <person name="Kim J.S."/>
            <person name="Oh B.S."/>
            <person name="Park S.H."/>
            <person name="Kang S.W."/>
            <person name="Park J.E."/>
            <person name="Choi S.H."/>
            <person name="Han K.I."/>
            <person name="Lee K.C."/>
            <person name="Eom M.K."/>
            <person name="Suh M.K."/>
            <person name="Lee D.H."/>
            <person name="Yoon H."/>
            <person name="Kim B."/>
            <person name="Yang S.J."/>
            <person name="Lee J.S."/>
            <person name="Lee J.H."/>
        </authorList>
    </citation>
    <scope>NUCLEOTIDE SEQUENCE [LARGE SCALE GENOMIC DNA]</scope>
    <source>
        <strain evidence="1 2">KCTC 15687</strain>
    </source>
</reference>
<protein>
    <submittedName>
        <fullName evidence="1">Uncharacterized protein</fullName>
    </submittedName>
</protein>
<organism evidence="1 2">
    <name type="scientific">Bacteroides faecalis</name>
    <dbReference type="NCBI Taxonomy" id="2447885"/>
    <lineage>
        <taxon>Bacteria</taxon>
        <taxon>Pseudomonadati</taxon>
        <taxon>Bacteroidota</taxon>
        <taxon>Bacteroidia</taxon>
        <taxon>Bacteroidales</taxon>
        <taxon>Bacteroidaceae</taxon>
        <taxon>Bacteroides</taxon>
    </lineage>
</organism>
<gene>
    <name evidence="1" type="ORF">KGMB02408_21460</name>
</gene>